<evidence type="ECO:0000313" key="1">
    <source>
        <dbReference type="EMBL" id="GGO93351.1"/>
    </source>
</evidence>
<reference evidence="2" key="1">
    <citation type="journal article" date="2019" name="Int. J. Syst. Evol. Microbiol.">
        <title>The Global Catalogue of Microorganisms (GCM) 10K type strain sequencing project: providing services to taxonomists for standard genome sequencing and annotation.</title>
        <authorList>
            <consortium name="The Broad Institute Genomics Platform"/>
            <consortium name="The Broad Institute Genome Sequencing Center for Infectious Disease"/>
            <person name="Wu L."/>
            <person name="Ma J."/>
        </authorList>
    </citation>
    <scope>NUCLEOTIDE SEQUENCE [LARGE SCALE GENOMIC DNA]</scope>
    <source>
        <strain evidence="2">CGMCC 4.7371</strain>
    </source>
</reference>
<gene>
    <name evidence="1" type="ORF">GCM10011584_31840</name>
</gene>
<sequence>MSAPARPRLAFLLGKDPATARGGDVTLFGLLRSIAEERHDTELICLSEQPGRFDPGVVRVPKPPVALARTAVRSVVRRRSLVHERFDVDGLVEAVRDCSADRVVAVHSYLAEPYLRSGADPGRLLVSTEVSEAPVWRSRGLAGRLEARRIERDERRIAHVARAVAGYDAAEMAARRAEGVDAHWLPLTLPPAPPADVAGSAPRLVLLGNRHWPPNARAVDRMLAWWPSISRGIPGAELWLVGPRPEGPSVTLPGVRDHGEVPDVAPLLAGCRAMVAPVAVGGGVRVKVLEAAARGLPVVTSPAGVGSVEGLLGLDAVDDDRFVERCRALLLDADAAAAEGARLHATNEALWTSRRGRDAVLDWLGA</sequence>
<dbReference type="Gene3D" id="3.40.50.2000">
    <property type="entry name" value="Glycogen Phosphorylase B"/>
    <property type="match status" value="1"/>
</dbReference>
<dbReference type="Proteomes" id="UP000655410">
    <property type="component" value="Unassembled WGS sequence"/>
</dbReference>
<organism evidence="1 2">
    <name type="scientific">Nocardioides phosphati</name>
    <dbReference type="NCBI Taxonomy" id="1867775"/>
    <lineage>
        <taxon>Bacteria</taxon>
        <taxon>Bacillati</taxon>
        <taxon>Actinomycetota</taxon>
        <taxon>Actinomycetes</taxon>
        <taxon>Propionibacteriales</taxon>
        <taxon>Nocardioidaceae</taxon>
        <taxon>Nocardioides</taxon>
    </lineage>
</organism>
<dbReference type="EMBL" id="BMNI01000012">
    <property type="protein sequence ID" value="GGO93351.1"/>
    <property type="molecule type" value="Genomic_DNA"/>
</dbReference>
<accession>A0ABQ2ND16</accession>
<dbReference type="Pfam" id="PF13692">
    <property type="entry name" value="Glyco_trans_1_4"/>
    <property type="match status" value="1"/>
</dbReference>
<comment type="caution">
    <text evidence="1">The sequence shown here is derived from an EMBL/GenBank/DDBJ whole genome shotgun (WGS) entry which is preliminary data.</text>
</comment>
<proteinExistence type="predicted"/>
<protein>
    <recommendedName>
        <fullName evidence="3">Glycosyltransferase</fullName>
    </recommendedName>
</protein>
<dbReference type="RefSeq" id="WP_188785021.1">
    <property type="nucleotide sequence ID" value="NZ_BMNI01000012.1"/>
</dbReference>
<evidence type="ECO:0000313" key="2">
    <source>
        <dbReference type="Proteomes" id="UP000655410"/>
    </source>
</evidence>
<keyword evidence="2" id="KW-1185">Reference proteome</keyword>
<dbReference type="SUPFAM" id="SSF53756">
    <property type="entry name" value="UDP-Glycosyltransferase/glycogen phosphorylase"/>
    <property type="match status" value="1"/>
</dbReference>
<name>A0ABQ2ND16_9ACTN</name>
<evidence type="ECO:0008006" key="3">
    <source>
        <dbReference type="Google" id="ProtNLM"/>
    </source>
</evidence>